<evidence type="ECO:0000256" key="1">
    <source>
        <dbReference type="SAM" id="MobiDB-lite"/>
    </source>
</evidence>
<feature type="region of interest" description="Disordered" evidence="1">
    <location>
        <begin position="1"/>
        <end position="35"/>
    </location>
</feature>
<proteinExistence type="predicted"/>
<comment type="caution">
    <text evidence="2">The sequence shown here is derived from an EMBL/GenBank/DDBJ whole genome shotgun (WGS) entry which is preliminary data.</text>
</comment>
<dbReference type="Proteomes" id="UP001151760">
    <property type="component" value="Unassembled WGS sequence"/>
</dbReference>
<gene>
    <name evidence="2" type="ORF">Tco_1018192</name>
</gene>
<accession>A0ABQ5FW73</accession>
<feature type="compositionally biased region" description="Basic residues" evidence="1">
    <location>
        <begin position="94"/>
        <end position="114"/>
    </location>
</feature>
<keyword evidence="3" id="KW-1185">Reference proteome</keyword>
<name>A0ABQ5FW73_9ASTR</name>
<evidence type="ECO:0000313" key="2">
    <source>
        <dbReference type="EMBL" id="GJT66712.1"/>
    </source>
</evidence>
<dbReference type="EMBL" id="BQNB010017739">
    <property type="protein sequence ID" value="GJT66712.1"/>
    <property type="molecule type" value="Genomic_DNA"/>
</dbReference>
<protein>
    <submittedName>
        <fullName evidence="2">Uncharacterized protein</fullName>
    </submittedName>
</protein>
<evidence type="ECO:0000313" key="3">
    <source>
        <dbReference type="Proteomes" id="UP001151760"/>
    </source>
</evidence>
<feature type="region of interest" description="Disordered" evidence="1">
    <location>
        <begin position="76"/>
        <end position="150"/>
    </location>
</feature>
<reference evidence="2" key="2">
    <citation type="submission" date="2022-01" db="EMBL/GenBank/DDBJ databases">
        <authorList>
            <person name="Yamashiro T."/>
            <person name="Shiraishi A."/>
            <person name="Satake H."/>
            <person name="Nakayama K."/>
        </authorList>
    </citation>
    <scope>NUCLEOTIDE SEQUENCE</scope>
</reference>
<organism evidence="2 3">
    <name type="scientific">Tanacetum coccineum</name>
    <dbReference type="NCBI Taxonomy" id="301880"/>
    <lineage>
        <taxon>Eukaryota</taxon>
        <taxon>Viridiplantae</taxon>
        <taxon>Streptophyta</taxon>
        <taxon>Embryophyta</taxon>
        <taxon>Tracheophyta</taxon>
        <taxon>Spermatophyta</taxon>
        <taxon>Magnoliopsida</taxon>
        <taxon>eudicotyledons</taxon>
        <taxon>Gunneridae</taxon>
        <taxon>Pentapetalae</taxon>
        <taxon>asterids</taxon>
        <taxon>campanulids</taxon>
        <taxon>Asterales</taxon>
        <taxon>Asteraceae</taxon>
        <taxon>Asteroideae</taxon>
        <taxon>Anthemideae</taxon>
        <taxon>Anthemidinae</taxon>
        <taxon>Tanacetum</taxon>
    </lineage>
</organism>
<feature type="compositionally biased region" description="Basic and acidic residues" evidence="1">
    <location>
        <begin position="115"/>
        <end position="141"/>
    </location>
</feature>
<sequence>MNVQGPKRLQVQTLQDEDATNASPGRGGSNTMKKQSLFCRGTSYQLDDDVDDSTENDFGTQNVTIFLKLMNVMAFDSDVMRDPTSQRMTVLKDKRSKNNQKTNKKREKDKKKKDQNKSEETDQRSQPDQPDTVKERNKESQESNYKSKGH</sequence>
<reference evidence="2" key="1">
    <citation type="journal article" date="2022" name="Int. J. Mol. Sci.">
        <title>Draft Genome of Tanacetum Coccineum: Genomic Comparison of Closely Related Tanacetum-Family Plants.</title>
        <authorList>
            <person name="Yamashiro T."/>
            <person name="Shiraishi A."/>
            <person name="Nakayama K."/>
            <person name="Satake H."/>
        </authorList>
    </citation>
    <scope>NUCLEOTIDE SEQUENCE</scope>
</reference>